<sequence>MEDDETTWFPKGDPILKTHDEFKQTFVNSEFVVVAYKSDNPFTQAEMTYLSHLSQELEKVPYVNRITSLIDVDDIRGTDQGLDIEPLIQENHLSDEEILNLKQRIDLNPFFKGNLISKKTPS</sequence>
<dbReference type="EMBL" id="BARW01008984">
    <property type="protein sequence ID" value="GAI74737.1"/>
    <property type="molecule type" value="Genomic_DNA"/>
</dbReference>
<feature type="non-terminal residue" evidence="1">
    <location>
        <position position="122"/>
    </location>
</feature>
<comment type="caution">
    <text evidence="1">The sequence shown here is derived from an EMBL/GenBank/DDBJ whole genome shotgun (WGS) entry which is preliminary data.</text>
</comment>
<evidence type="ECO:0000313" key="1">
    <source>
        <dbReference type="EMBL" id="GAI74737.1"/>
    </source>
</evidence>
<proteinExistence type="predicted"/>
<dbReference type="AlphaFoldDB" id="X1R1R6"/>
<protein>
    <submittedName>
        <fullName evidence="1">Uncharacterized protein</fullName>
    </submittedName>
</protein>
<name>X1R1R6_9ZZZZ</name>
<accession>X1R1R6</accession>
<reference evidence="1" key="1">
    <citation type="journal article" date="2014" name="Front. Microbiol.">
        <title>High frequency of phylogenetically diverse reductive dehalogenase-homologous genes in deep subseafloor sedimentary metagenomes.</title>
        <authorList>
            <person name="Kawai M."/>
            <person name="Futagami T."/>
            <person name="Toyoda A."/>
            <person name="Takaki Y."/>
            <person name="Nishi S."/>
            <person name="Hori S."/>
            <person name="Arai W."/>
            <person name="Tsubouchi T."/>
            <person name="Morono Y."/>
            <person name="Uchiyama I."/>
            <person name="Ito T."/>
            <person name="Fujiyama A."/>
            <person name="Inagaki F."/>
            <person name="Takami H."/>
        </authorList>
    </citation>
    <scope>NUCLEOTIDE SEQUENCE</scope>
    <source>
        <strain evidence="1">Expedition CK06-06</strain>
    </source>
</reference>
<organism evidence="1">
    <name type="scientific">marine sediment metagenome</name>
    <dbReference type="NCBI Taxonomy" id="412755"/>
    <lineage>
        <taxon>unclassified sequences</taxon>
        <taxon>metagenomes</taxon>
        <taxon>ecological metagenomes</taxon>
    </lineage>
</organism>
<gene>
    <name evidence="1" type="ORF">S12H4_18224</name>
</gene>